<dbReference type="PATRIC" id="fig|1423.173.peg.5043"/>
<evidence type="ECO:0000313" key="2">
    <source>
        <dbReference type="EMBL" id="KIU04576.1"/>
    </source>
</evidence>
<organism evidence="2 3">
    <name type="scientific">Bacillus subtilis</name>
    <dbReference type="NCBI Taxonomy" id="1423"/>
    <lineage>
        <taxon>Bacteria</taxon>
        <taxon>Bacillati</taxon>
        <taxon>Bacillota</taxon>
        <taxon>Bacilli</taxon>
        <taxon>Bacillales</taxon>
        <taxon>Bacillaceae</taxon>
        <taxon>Bacillus</taxon>
    </lineage>
</organism>
<comment type="caution">
    <text evidence="2">The sequence shown here is derived from an EMBL/GenBank/DDBJ whole genome shotgun (WGS) entry which is preliminary data.</text>
</comment>
<evidence type="ECO:0000256" key="1">
    <source>
        <dbReference type="SAM" id="Phobius"/>
    </source>
</evidence>
<dbReference type="InterPro" id="IPR031616">
    <property type="entry name" value="BsrE-like"/>
</dbReference>
<reference evidence="2 3" key="1">
    <citation type="submission" date="2014-12" db="EMBL/GenBank/DDBJ databases">
        <title>Comparative genome analysis of Bacillus coagulans HM-08, Clostridium butyricum HM-68, Bacillus subtilis HM-66 and Bacillus licheniformis BL-09.</title>
        <authorList>
            <person name="Zhang H."/>
        </authorList>
    </citation>
    <scope>NUCLEOTIDE SEQUENCE [LARGE SCALE GENOMIC DNA]</scope>
    <source>
        <strain evidence="2 3">HM-66</strain>
    </source>
</reference>
<evidence type="ECO:0000313" key="3">
    <source>
        <dbReference type="Proteomes" id="UP000032247"/>
    </source>
</evidence>
<dbReference type="EMBL" id="JXBC01000014">
    <property type="protein sequence ID" value="KIU04576.1"/>
    <property type="molecule type" value="Genomic_DNA"/>
</dbReference>
<keyword evidence="1" id="KW-0812">Transmembrane</keyword>
<dbReference type="Proteomes" id="UP000032247">
    <property type="component" value="Unassembled WGS sequence"/>
</dbReference>
<accession>A0A0D1KN50</accession>
<sequence>MAVESALGLMLQFGILIVGILTLAHSFSNKKSKNAPTTKS</sequence>
<feature type="transmembrane region" description="Helical" evidence="1">
    <location>
        <begin position="6"/>
        <end position="24"/>
    </location>
</feature>
<protein>
    <recommendedName>
        <fullName evidence="4">Holin-like toxin</fullName>
    </recommendedName>
</protein>
<name>A0A0D1KN50_BACIU</name>
<dbReference type="Pfam" id="PF16935">
    <property type="entry name" value="Hol_Tox"/>
    <property type="match status" value="1"/>
</dbReference>
<evidence type="ECO:0008006" key="4">
    <source>
        <dbReference type="Google" id="ProtNLM"/>
    </source>
</evidence>
<dbReference type="AlphaFoldDB" id="A0A0D1KN50"/>
<proteinExistence type="predicted"/>
<keyword evidence="1" id="KW-1133">Transmembrane helix</keyword>
<keyword evidence="1" id="KW-0472">Membrane</keyword>
<gene>
    <name evidence="2" type="ORF">SC09_contig8orf00255</name>
</gene>